<evidence type="ECO:0000313" key="1">
    <source>
        <dbReference type="EMBL" id="KAK6361319.1"/>
    </source>
</evidence>
<proteinExistence type="predicted"/>
<sequence length="298" mass="33372">MSGLIVQPWVSASIDNLSKNAAVWSLLVPKREPGMWKYIKYVELAVEATGSAITVNTTSVVPGLAGPVREFKLTDLDDKAIEIFSIIQGNCRFSSFNTHTQNTGRRFEVLYEVKTVDETWQEASLAEREFFACWPAVPSDPNQIQTSKLALDITKPPRLFGVGDVPGFDCHQVWLYVTYYGYNYNVKKPESGSDASDENLCDDSELVLIEEPLGKVEDEEAWSNTSGTDQVLTPQEIGERARSHLQDDVDSYAKTPLIEDLENEGDYGIIDLKDQPIVENNRESTENFFLRKASDGET</sequence>
<dbReference type="EMBL" id="JAVHNS010000002">
    <property type="protein sequence ID" value="KAK6361319.1"/>
    <property type="molecule type" value="Genomic_DNA"/>
</dbReference>
<reference evidence="1 2" key="1">
    <citation type="submission" date="2019-10" db="EMBL/GenBank/DDBJ databases">
        <authorList>
            <person name="Palmer J.M."/>
        </authorList>
    </citation>
    <scope>NUCLEOTIDE SEQUENCE [LARGE SCALE GENOMIC DNA]</scope>
    <source>
        <strain evidence="1 2">TWF730</strain>
    </source>
</reference>
<dbReference type="Proteomes" id="UP001373714">
    <property type="component" value="Unassembled WGS sequence"/>
</dbReference>
<keyword evidence="2" id="KW-1185">Reference proteome</keyword>
<evidence type="ECO:0000313" key="2">
    <source>
        <dbReference type="Proteomes" id="UP001373714"/>
    </source>
</evidence>
<accession>A0AAV9VJF1</accession>
<organism evidence="1 2">
    <name type="scientific">Orbilia blumenaviensis</name>
    <dbReference type="NCBI Taxonomy" id="1796055"/>
    <lineage>
        <taxon>Eukaryota</taxon>
        <taxon>Fungi</taxon>
        <taxon>Dikarya</taxon>
        <taxon>Ascomycota</taxon>
        <taxon>Pezizomycotina</taxon>
        <taxon>Orbiliomycetes</taxon>
        <taxon>Orbiliales</taxon>
        <taxon>Orbiliaceae</taxon>
        <taxon>Orbilia</taxon>
    </lineage>
</organism>
<comment type="caution">
    <text evidence="1">The sequence shown here is derived from an EMBL/GenBank/DDBJ whole genome shotgun (WGS) entry which is preliminary data.</text>
</comment>
<gene>
    <name evidence="1" type="ORF">TWF730_005054</name>
</gene>
<dbReference type="AlphaFoldDB" id="A0AAV9VJF1"/>
<protein>
    <submittedName>
        <fullName evidence="1">Uncharacterized protein</fullName>
    </submittedName>
</protein>
<name>A0AAV9VJF1_9PEZI</name>